<evidence type="ECO:0000313" key="2">
    <source>
        <dbReference type="EMBL" id="GFR04755.1"/>
    </source>
</evidence>
<dbReference type="EMBL" id="BMAO01025767">
    <property type="protein sequence ID" value="GFR04755.1"/>
    <property type="molecule type" value="Genomic_DNA"/>
</dbReference>
<dbReference type="NCBIfam" id="TIGR00756">
    <property type="entry name" value="PPR"/>
    <property type="match status" value="1"/>
</dbReference>
<dbReference type="PANTHER" id="PTHR46669:SF1">
    <property type="entry name" value="LEUCINE-RICH PPR MOTIF-CONTAINING PROTEIN, MITOCHONDRIAL"/>
    <property type="match status" value="1"/>
</dbReference>
<dbReference type="Pfam" id="PF01535">
    <property type="entry name" value="PPR"/>
    <property type="match status" value="1"/>
</dbReference>
<reference evidence="2" key="1">
    <citation type="submission" date="2020-07" db="EMBL/GenBank/DDBJ databases">
        <title>Multicomponent nature underlies the extraordinary mechanical properties of spider dragline silk.</title>
        <authorList>
            <person name="Kono N."/>
            <person name="Nakamura H."/>
            <person name="Mori M."/>
            <person name="Yoshida Y."/>
            <person name="Ohtoshi R."/>
            <person name="Malay A.D."/>
            <person name="Moran D.A.P."/>
            <person name="Tomita M."/>
            <person name="Numata K."/>
            <person name="Arakawa K."/>
        </authorList>
    </citation>
    <scope>NUCLEOTIDE SEQUENCE</scope>
</reference>
<feature type="repeat" description="PPR" evidence="1">
    <location>
        <begin position="191"/>
        <end position="225"/>
    </location>
</feature>
<dbReference type="GO" id="GO:0003730">
    <property type="term" value="F:mRNA 3'-UTR binding"/>
    <property type="evidence" value="ECO:0007669"/>
    <property type="project" value="TreeGrafter"/>
</dbReference>
<keyword evidence="3" id="KW-1185">Reference proteome</keyword>
<organism evidence="2 3">
    <name type="scientific">Trichonephila clavata</name>
    <name type="common">Joro spider</name>
    <name type="synonym">Nephila clavata</name>
    <dbReference type="NCBI Taxonomy" id="2740835"/>
    <lineage>
        <taxon>Eukaryota</taxon>
        <taxon>Metazoa</taxon>
        <taxon>Ecdysozoa</taxon>
        <taxon>Arthropoda</taxon>
        <taxon>Chelicerata</taxon>
        <taxon>Arachnida</taxon>
        <taxon>Araneae</taxon>
        <taxon>Araneomorphae</taxon>
        <taxon>Entelegynae</taxon>
        <taxon>Araneoidea</taxon>
        <taxon>Nephilidae</taxon>
        <taxon>Trichonephila</taxon>
    </lineage>
</organism>
<dbReference type="PANTHER" id="PTHR46669">
    <property type="entry name" value="LEUCINE-RICH PPR MOTIF-CONTAINING PROTEIN, MITOCHONDRIAL"/>
    <property type="match status" value="1"/>
</dbReference>
<dbReference type="GO" id="GO:0005634">
    <property type="term" value="C:nucleus"/>
    <property type="evidence" value="ECO:0007669"/>
    <property type="project" value="TreeGrafter"/>
</dbReference>
<dbReference type="Proteomes" id="UP000887116">
    <property type="component" value="Unassembled WGS sequence"/>
</dbReference>
<dbReference type="InterPro" id="IPR002885">
    <property type="entry name" value="PPR_rpt"/>
</dbReference>
<accession>A0A8X6IHC1</accession>
<dbReference type="InterPro" id="IPR033490">
    <property type="entry name" value="LRP130"/>
</dbReference>
<dbReference type="InterPro" id="IPR011990">
    <property type="entry name" value="TPR-like_helical_dom_sf"/>
</dbReference>
<dbReference type="PROSITE" id="PS51375">
    <property type="entry name" value="PPR"/>
    <property type="match status" value="2"/>
</dbReference>
<comment type="caution">
    <text evidence="2">The sequence shown here is derived from an EMBL/GenBank/DDBJ whole genome shotgun (WGS) entry which is preliminary data.</text>
</comment>
<dbReference type="GO" id="GO:0070129">
    <property type="term" value="P:regulation of mitochondrial translation"/>
    <property type="evidence" value="ECO:0007669"/>
    <property type="project" value="TreeGrafter"/>
</dbReference>
<evidence type="ECO:0000256" key="1">
    <source>
        <dbReference type="PROSITE-ProRule" id="PRU00708"/>
    </source>
</evidence>
<dbReference type="Gene3D" id="1.25.40.10">
    <property type="entry name" value="Tetratricopeptide repeat domain"/>
    <property type="match status" value="1"/>
</dbReference>
<proteinExistence type="predicted"/>
<feature type="repeat" description="PPR" evidence="1">
    <location>
        <begin position="226"/>
        <end position="260"/>
    </location>
</feature>
<protein>
    <submittedName>
        <fullName evidence="2">Leucine-rich PPR motif-containing protein, mitochondrial</fullName>
    </submittedName>
</protein>
<evidence type="ECO:0000313" key="3">
    <source>
        <dbReference type="Proteomes" id="UP000887116"/>
    </source>
</evidence>
<dbReference type="GO" id="GO:0005739">
    <property type="term" value="C:mitochondrion"/>
    <property type="evidence" value="ECO:0007669"/>
    <property type="project" value="TreeGrafter"/>
</dbReference>
<name>A0A8X6IHC1_TRICU</name>
<sequence>MSTIIRKTTSMRNIRRIRILLRTMSNHTTPHFSFLESFVMNSVLPRQECFATVARVHNHNALKDNTELENPNGVNSTHVDNILKELDFSIKRRGRCVKNSIENVLSMVETIGFVSETQGLYLLRCCGFLCGEKPDERAKIVDEVWSKLTKLGMQMDVKHFNSYLKVLVDAKRVFSTSQFVASMENANIAPNKVTYMLLIQKYCDDGNLSGASEILHCLKEKGFPLNENVFNLLIKGHIKANDISGAKDILEVMRSSDLFPSAESYAALACGYAEKNNIHGVKSVLEEAKNCHISFSNKNYLQILAALSTENTEFVDELIGTMEDIHAWRQEVINAIMDLVLKGMDSSAFKLLLTIAHSENNSANIFVKHLIKCDAPIEMIVNYCEEITSRGLQDNVPFFLKNAIKAAAELKKIDLAFGLFEMLQKKGIPVRTYDFHLLFSCHKNIEEGIWLILTKMFKLGVPPDFFTYLDYVFPAVSISNPELVISKIQETGHSSTSAIDPLFQYYCFEKQFDNALFLVEKYPVSIHPSFSLKKFVSMSLSDRKEKEKAHNTQHTYKVLNFVLQNCKLTDDNPEVSYGKNLAFLIQSNPSLFEALHNALKEKFKCSKLSIDICSNILRTKKPELLAYVKRLKTSENYSMNKKPESLSVAEEQKELKLLKEKGLPTHHYLLECLSNHLKERKNVLRINELKNDLDKEGIEYPPTLCAQLLLFYCETSNLVMAKRFYEFLKESAPSFKLDTVKVIDYAALLIKFSRFEEALDIIKNECQELLCFGTPELLLRSIKKLFSLAVETGNMDFVVKLQGFLLHHANKFNSTAFYEPLVNITYTEMILKVPLKNLRNVHANLEKVIKISSSLSGWGKQVALCELTLAFLETGRNSEALKVMQNLRNKHDSGHLEGLCFQLYDQNRMKELLMFLKIICAAEHLDREKLVNNLVKLTDDRNDWKAALALYNCTRRLFELSDNTKHLLSCLLSRNKQKIPFSIPQHSVSLSDEVTPVIEKNEVDERATAVISEFLHSVKEEDAQQALEKLQNLKKGFIRSLTLDDMTEFVRLLIERKLLNELSYNVPAMSFIIENANEIFKPLLDKYSNSCDFESLIQIGNLLPDFSLKKCSYNNFLSRAYILSEKHEDLLIELEKRWDKKNKLFSFQAFEELVRRADLEERVTNLAKKYLEQNFDLPIAIVWAHYLTNENYEKANELYKLHSIAADKVNMLVLKAVRKQENITLGKAYIAAINNLNARKRCQEKAYGTLLDIMVLKGMYDEATALIAEAQGKDINLEKHYRSTLIMLKSSLEREKKKVPFTISSEELAISG</sequence>
<dbReference type="OrthoDB" id="185373at2759"/>
<gene>
    <name evidence="2" type="primary">Lrpprc</name>
    <name evidence="2" type="ORF">TNCT_310691</name>
</gene>
<dbReference type="Pfam" id="PF13812">
    <property type="entry name" value="PPR_3"/>
    <property type="match status" value="1"/>
</dbReference>